<evidence type="ECO:0000313" key="3">
    <source>
        <dbReference type="Proteomes" id="UP001526446"/>
    </source>
</evidence>
<dbReference type="Pfam" id="PF14366">
    <property type="entry name" value="DUF4410"/>
    <property type="match status" value="1"/>
</dbReference>
<protein>
    <submittedName>
        <fullName evidence="2">DUF4410 domain-containing protein</fullName>
    </submittedName>
</protein>
<evidence type="ECO:0000313" key="2">
    <source>
        <dbReference type="EMBL" id="MCX2561992.1"/>
    </source>
</evidence>
<accession>A0ABT3Q9P8</accession>
<reference evidence="2 3" key="1">
    <citation type="submission" date="2022-11" db="EMBL/GenBank/DDBJ databases">
        <title>Genome sequencing of Acetobacter type strain.</title>
        <authorList>
            <person name="Heo J."/>
            <person name="Lee D."/>
            <person name="Han B.-H."/>
            <person name="Hong S.-B."/>
            <person name="Kwon S.-W."/>
        </authorList>
    </citation>
    <scope>NUCLEOTIDE SEQUENCE [LARGE SCALE GENOMIC DNA]</scope>
    <source>
        <strain evidence="2 3">KACC 21251</strain>
    </source>
</reference>
<name>A0ABT3Q9P8_9PROT</name>
<organism evidence="2 3">
    <name type="scientific">Acetobacter farinalis</name>
    <dbReference type="NCBI Taxonomy" id="1260984"/>
    <lineage>
        <taxon>Bacteria</taxon>
        <taxon>Pseudomonadati</taxon>
        <taxon>Pseudomonadota</taxon>
        <taxon>Alphaproteobacteria</taxon>
        <taxon>Acetobacterales</taxon>
        <taxon>Acetobacteraceae</taxon>
        <taxon>Acetobacter</taxon>
    </lineage>
</organism>
<keyword evidence="3" id="KW-1185">Reference proteome</keyword>
<dbReference type="Proteomes" id="UP001526446">
    <property type="component" value="Unassembled WGS sequence"/>
</dbReference>
<dbReference type="InterPro" id="IPR025522">
    <property type="entry name" value="DUF4410"/>
</dbReference>
<feature type="compositionally biased region" description="Pro residues" evidence="1">
    <location>
        <begin position="1"/>
        <end position="12"/>
    </location>
</feature>
<sequence length="198" mass="20986">MTAPPTTFPPPHSISVTVSDTSPVPRKVKRIAGHAHDVQIAESNLMQDLTHLLAQRNLVVVQRGQAADLNLQCTITQVRSGSMVARLLVGYGAGKARLLVSTTLSTTNADKQKLLTFSTNSTTGAMPGAGFGIASAAGSAGTAVHMIGPLLGMPGTLRQGLGQEAQQTTLRIDEELARYFSSQGWAYPKPPQSLWDRI</sequence>
<comment type="caution">
    <text evidence="2">The sequence shown here is derived from an EMBL/GenBank/DDBJ whole genome shotgun (WGS) entry which is preliminary data.</text>
</comment>
<evidence type="ECO:0000256" key="1">
    <source>
        <dbReference type="SAM" id="MobiDB-lite"/>
    </source>
</evidence>
<gene>
    <name evidence="2" type="ORF">OQ252_11380</name>
</gene>
<dbReference type="EMBL" id="JAPIUX010000019">
    <property type="protein sequence ID" value="MCX2561992.1"/>
    <property type="molecule type" value="Genomic_DNA"/>
</dbReference>
<feature type="region of interest" description="Disordered" evidence="1">
    <location>
        <begin position="1"/>
        <end position="20"/>
    </location>
</feature>
<proteinExistence type="predicted"/>